<dbReference type="SUPFAM" id="SSF56762">
    <property type="entry name" value="HydB/Nqo4-like"/>
    <property type="match status" value="1"/>
</dbReference>
<dbReference type="InterPro" id="IPR001135">
    <property type="entry name" value="NADH_Q_OxRdtase_suD"/>
</dbReference>
<sequence length="361" mass="39410">MKKVVDVSLPIGPVHPCFKEPARIKCETAGERVIATEVELGYVKKGIEKIMVGRPWQETIFLAERVCGICSVVHNTAIVGALEKISGITVPPRAMHLRIILNELDRMQSHLLANYSYCYTIEHETLAMYLLNLRETVMDAIEIMTGTRIMAAYVVPGGVREDISNETATGIREALDHVEAELPRFVKMFATGPMIALRSKGIGILSVEDAKESGVVGPTARASGIARDAREHEPLYTELGWHMITRTEGDNFARIMLRFDELFQSAAIIKNALATLPDGPVRLGGRVTAGRTQHTIEAPRGDLTYDIAVDENGQVISVAIQTPSIMNVEVGSHAMMKNLASAADVTSTFISADPCIACAER</sequence>
<keyword evidence="4" id="KW-1185">Reference proteome</keyword>
<accession>A0ABT4IGT4</accession>
<feature type="domain" description="NADH-quinone oxidoreductase subunit D" evidence="2">
    <location>
        <begin position="284"/>
        <end position="361"/>
    </location>
</feature>
<reference evidence="3" key="1">
    <citation type="submission" date="2022-12" db="EMBL/GenBank/DDBJ databases">
        <title>Isolation and characterisation of novel Methanocorpusculum spp. from native Australian herbivores indicates the genus is ancestrally host-associated.</title>
        <authorList>
            <person name="Volmer J.G."/>
            <person name="Soo R.M."/>
            <person name="Evans P.N."/>
            <person name="Hoedt E.C."/>
            <person name="Astorga Alsina A.L."/>
            <person name="Woodcroft B.J."/>
            <person name="Tyson G.W."/>
            <person name="Hugenholtz P."/>
            <person name="Morrison M."/>
        </authorList>
    </citation>
    <scope>NUCLEOTIDE SEQUENCE</scope>
    <source>
        <strain evidence="3">MG</strain>
    </source>
</reference>
<name>A0ABT4IGT4_9EURY</name>
<dbReference type="EMBL" id="JAPTGB010000006">
    <property type="protein sequence ID" value="MCZ0860385.1"/>
    <property type="molecule type" value="Genomic_DNA"/>
</dbReference>
<dbReference type="Pfam" id="PF00346">
    <property type="entry name" value="Complex1_49kDa"/>
    <property type="match status" value="2"/>
</dbReference>
<organism evidence="3 4">
    <name type="scientific">Methanocorpusculum petauri</name>
    <dbReference type="NCBI Taxonomy" id="3002863"/>
    <lineage>
        <taxon>Archaea</taxon>
        <taxon>Methanobacteriati</taxon>
        <taxon>Methanobacteriota</taxon>
        <taxon>Stenosarchaea group</taxon>
        <taxon>Methanomicrobia</taxon>
        <taxon>Methanomicrobiales</taxon>
        <taxon>Methanocorpusculaceae</taxon>
        <taxon>Methanocorpusculum</taxon>
    </lineage>
</organism>
<dbReference type="InterPro" id="IPR052197">
    <property type="entry name" value="ComplexI_49kDa-like"/>
</dbReference>
<keyword evidence="1" id="KW-0560">Oxidoreductase</keyword>
<dbReference type="PANTHER" id="PTHR43485:SF1">
    <property type="entry name" value="FORMATE HYDROGENLYASE SUBUNIT 5-RELATED"/>
    <property type="match status" value="1"/>
</dbReference>
<feature type="domain" description="NADH-quinone oxidoreductase subunit D" evidence="2">
    <location>
        <begin position="124"/>
        <end position="282"/>
    </location>
</feature>
<dbReference type="InterPro" id="IPR029014">
    <property type="entry name" value="NiFe-Hase_large"/>
</dbReference>
<dbReference type="Gene3D" id="1.10.645.10">
    <property type="entry name" value="Cytochrome-c3 Hydrogenase, chain B"/>
    <property type="match status" value="1"/>
</dbReference>
<gene>
    <name evidence="3" type="ORF">O0S10_03965</name>
</gene>
<dbReference type="RefSeq" id="WP_268924601.1">
    <property type="nucleotide sequence ID" value="NZ_JAPTGB010000006.1"/>
</dbReference>
<protein>
    <submittedName>
        <fullName evidence="3">Nickel-dependent hydrogenase large subunit</fullName>
    </submittedName>
</protein>
<evidence type="ECO:0000313" key="4">
    <source>
        <dbReference type="Proteomes" id="UP001141422"/>
    </source>
</evidence>
<comment type="caution">
    <text evidence="3">The sequence shown here is derived from an EMBL/GenBank/DDBJ whole genome shotgun (WGS) entry which is preliminary data.</text>
</comment>
<proteinExistence type="predicted"/>
<dbReference type="InterPro" id="IPR001501">
    <property type="entry name" value="Ni-dep_hyd_lsu"/>
</dbReference>
<evidence type="ECO:0000313" key="3">
    <source>
        <dbReference type="EMBL" id="MCZ0860385.1"/>
    </source>
</evidence>
<dbReference type="PANTHER" id="PTHR43485">
    <property type="entry name" value="HYDROGENASE-4 COMPONENT G"/>
    <property type="match status" value="1"/>
</dbReference>
<dbReference type="Proteomes" id="UP001141422">
    <property type="component" value="Unassembled WGS sequence"/>
</dbReference>
<dbReference type="Pfam" id="PF00374">
    <property type="entry name" value="NiFeSe_Hases"/>
    <property type="match status" value="1"/>
</dbReference>
<evidence type="ECO:0000256" key="1">
    <source>
        <dbReference type="ARBA" id="ARBA00023002"/>
    </source>
</evidence>
<evidence type="ECO:0000259" key="2">
    <source>
        <dbReference type="Pfam" id="PF00346"/>
    </source>
</evidence>